<feature type="region of interest" description="Disordered" evidence="1">
    <location>
        <begin position="1"/>
        <end position="20"/>
    </location>
</feature>
<evidence type="ECO:0000313" key="2">
    <source>
        <dbReference type="EMBL" id="KAA1076686.1"/>
    </source>
</evidence>
<dbReference type="AlphaFoldDB" id="A0A5B0MKU5"/>
<sequence>MAQVSPAGSSLREPPGQRYDARCARRSETCVKFGLSAFRLANLPSSKDLQCNSAPSQQVANMLARLKYQLLSEMGI</sequence>
<name>A0A5B0MKU5_PUCGR</name>
<evidence type="ECO:0000313" key="4">
    <source>
        <dbReference type="Proteomes" id="UP000324748"/>
    </source>
</evidence>
<gene>
    <name evidence="2" type="ORF">PGT21_015998</name>
    <name evidence="3" type="ORF">PGTUg99_028208</name>
</gene>
<accession>A0A5B0MKU5</accession>
<dbReference type="Proteomes" id="UP000324748">
    <property type="component" value="Unassembled WGS sequence"/>
</dbReference>
<evidence type="ECO:0000313" key="5">
    <source>
        <dbReference type="Proteomes" id="UP000325313"/>
    </source>
</evidence>
<proteinExistence type="predicted"/>
<dbReference type="EMBL" id="VDEP01000170">
    <property type="protein sequence ID" value="KAA1126849.1"/>
    <property type="molecule type" value="Genomic_DNA"/>
</dbReference>
<keyword evidence="4" id="KW-1185">Reference proteome</keyword>
<reference evidence="4 5" key="1">
    <citation type="submission" date="2019-05" db="EMBL/GenBank/DDBJ databases">
        <title>Emergence of the Ug99 lineage of the wheat stem rust pathogen through somatic hybridization.</title>
        <authorList>
            <person name="Li F."/>
            <person name="Upadhyaya N.M."/>
            <person name="Sperschneider J."/>
            <person name="Matny O."/>
            <person name="Nguyen-Phuc H."/>
            <person name="Mago R."/>
            <person name="Raley C."/>
            <person name="Miller M.E."/>
            <person name="Silverstein K.A.T."/>
            <person name="Henningsen E."/>
            <person name="Hirsch C.D."/>
            <person name="Visser B."/>
            <person name="Pretorius Z.A."/>
            <person name="Steffenson B.J."/>
            <person name="Schwessinger B."/>
            <person name="Dodds P.N."/>
            <person name="Figueroa M."/>
        </authorList>
    </citation>
    <scope>NUCLEOTIDE SEQUENCE [LARGE SCALE GENOMIC DNA]</scope>
    <source>
        <strain evidence="2">21-0</strain>
        <strain evidence="3 5">Ug99</strain>
    </source>
</reference>
<evidence type="ECO:0000256" key="1">
    <source>
        <dbReference type="SAM" id="MobiDB-lite"/>
    </source>
</evidence>
<comment type="caution">
    <text evidence="2">The sequence shown here is derived from an EMBL/GenBank/DDBJ whole genome shotgun (WGS) entry which is preliminary data.</text>
</comment>
<organism evidence="2 4">
    <name type="scientific">Puccinia graminis f. sp. tritici</name>
    <dbReference type="NCBI Taxonomy" id="56615"/>
    <lineage>
        <taxon>Eukaryota</taxon>
        <taxon>Fungi</taxon>
        <taxon>Dikarya</taxon>
        <taxon>Basidiomycota</taxon>
        <taxon>Pucciniomycotina</taxon>
        <taxon>Pucciniomycetes</taxon>
        <taxon>Pucciniales</taxon>
        <taxon>Pucciniaceae</taxon>
        <taxon>Puccinia</taxon>
    </lineage>
</organism>
<dbReference type="Proteomes" id="UP000325313">
    <property type="component" value="Unassembled WGS sequence"/>
</dbReference>
<dbReference type="EMBL" id="VSWC01000145">
    <property type="protein sequence ID" value="KAA1076686.1"/>
    <property type="molecule type" value="Genomic_DNA"/>
</dbReference>
<evidence type="ECO:0000313" key="3">
    <source>
        <dbReference type="EMBL" id="KAA1126849.1"/>
    </source>
</evidence>
<protein>
    <submittedName>
        <fullName evidence="2">Uncharacterized protein</fullName>
    </submittedName>
</protein>